<reference evidence="2" key="1">
    <citation type="journal article" date="2013" name="Genetics">
        <title>The draft genome and transcriptome of Panagrellus redivivus are shaped by the harsh demands of a free-living lifestyle.</title>
        <authorList>
            <person name="Srinivasan J."/>
            <person name="Dillman A.R."/>
            <person name="Macchietto M.G."/>
            <person name="Heikkinen L."/>
            <person name="Lakso M."/>
            <person name="Fracchia K.M."/>
            <person name="Antoshechkin I."/>
            <person name="Mortazavi A."/>
            <person name="Wong G."/>
            <person name="Sternberg P.W."/>
        </authorList>
    </citation>
    <scope>NUCLEOTIDE SEQUENCE [LARGE SCALE GENOMIC DNA]</scope>
    <source>
        <strain evidence="2">MT8872</strain>
    </source>
</reference>
<dbReference type="Gene3D" id="3.40.640.10">
    <property type="entry name" value="Type I PLP-dependent aspartate aminotransferase-like (Major domain)"/>
    <property type="match status" value="1"/>
</dbReference>
<dbReference type="Proteomes" id="UP000492821">
    <property type="component" value="Unassembled WGS sequence"/>
</dbReference>
<evidence type="ECO:0000313" key="3">
    <source>
        <dbReference type="WBParaSite" id="Pan_g23195.t1"/>
    </source>
</evidence>
<dbReference type="InterPro" id="IPR015421">
    <property type="entry name" value="PyrdxlP-dep_Trfase_major"/>
</dbReference>
<protein>
    <submittedName>
        <fullName evidence="3">Aminotran_1_2 domain-containing protein</fullName>
    </submittedName>
</protein>
<dbReference type="InterPro" id="IPR004839">
    <property type="entry name" value="Aminotransferase_I/II_large"/>
</dbReference>
<proteinExistence type="predicted"/>
<dbReference type="WBParaSite" id="Pan_g23195.t1">
    <property type="protein sequence ID" value="Pan_g23195.t1"/>
    <property type="gene ID" value="Pan_g23195"/>
</dbReference>
<dbReference type="CDD" id="cd00609">
    <property type="entry name" value="AAT_like"/>
    <property type="match status" value="1"/>
</dbReference>
<dbReference type="GO" id="GO:0047536">
    <property type="term" value="F:2-aminoadipate transaminase activity"/>
    <property type="evidence" value="ECO:0007669"/>
    <property type="project" value="TreeGrafter"/>
</dbReference>
<dbReference type="Gene3D" id="3.90.1150.10">
    <property type="entry name" value="Aspartate Aminotransferase, domain 1"/>
    <property type="match status" value="1"/>
</dbReference>
<dbReference type="InterPro" id="IPR015424">
    <property type="entry name" value="PyrdxlP-dep_Trfase"/>
</dbReference>
<keyword evidence="2" id="KW-1185">Reference proteome</keyword>
<name>A0A7E4VR73_PANRE</name>
<organism evidence="2 3">
    <name type="scientific">Panagrellus redivivus</name>
    <name type="common">Microworm</name>
    <dbReference type="NCBI Taxonomy" id="6233"/>
    <lineage>
        <taxon>Eukaryota</taxon>
        <taxon>Metazoa</taxon>
        <taxon>Ecdysozoa</taxon>
        <taxon>Nematoda</taxon>
        <taxon>Chromadorea</taxon>
        <taxon>Rhabditida</taxon>
        <taxon>Tylenchina</taxon>
        <taxon>Panagrolaimomorpha</taxon>
        <taxon>Panagrolaimoidea</taxon>
        <taxon>Panagrolaimidae</taxon>
        <taxon>Panagrellus</taxon>
    </lineage>
</organism>
<accession>A0A7E4VR73</accession>
<dbReference type="Pfam" id="PF00155">
    <property type="entry name" value="Aminotran_1_2"/>
    <property type="match status" value="1"/>
</dbReference>
<feature type="domain" description="Aminotransferase class I/classII large" evidence="1">
    <location>
        <begin position="38"/>
        <end position="375"/>
    </location>
</feature>
<dbReference type="InterPro" id="IPR015422">
    <property type="entry name" value="PyrdxlP-dep_Trfase_small"/>
</dbReference>
<dbReference type="PANTHER" id="PTHR42858">
    <property type="entry name" value="AMINOTRANSFERASE"/>
    <property type="match status" value="1"/>
</dbReference>
<dbReference type="SUPFAM" id="SSF53383">
    <property type="entry name" value="PLP-dependent transferases"/>
    <property type="match status" value="1"/>
</dbReference>
<sequence>MEDPAARHVTLFDHYGGRFMLNAGAPGPHVLKKVAAMMKEATSAVMDRTIGTDGNLLQYGTPDGPPEFLDALTAFLSAEYREPVDRDNLVLSAGATSGFVYLLTQIFPHKTTVWTEELTYFLAVKMLKTLEFPVEAVKIGMDGIDTDHLAQLWSERYSEAEVVKARQEKRFLGVLYLVPHYQNPTGTELAPEKCAKIVELARKYAILVLCDDVYNILHYDDKVNRRLFAYDNARDADYGTGHVVSNGTFSKLLSPGLRIGWVEMPAELKRKYWTQSWIMISGGSVNTYTAAIVTELLKSGQVSSLIHDIRGENRTKLEALITILNSELPSPCSLLHHPTGGYFAYVVLPKKLNSSEVTKVLRQQHELLVSDGRNFWSGNPDDPNIDPVANGIRLAIAYPLLDEVMEAAHLFCACLRTMLDN</sequence>
<dbReference type="GO" id="GO:0030170">
    <property type="term" value="F:pyridoxal phosphate binding"/>
    <property type="evidence" value="ECO:0007669"/>
    <property type="project" value="InterPro"/>
</dbReference>
<evidence type="ECO:0000259" key="1">
    <source>
        <dbReference type="Pfam" id="PF00155"/>
    </source>
</evidence>
<reference evidence="3" key="2">
    <citation type="submission" date="2020-10" db="UniProtKB">
        <authorList>
            <consortium name="WormBaseParasite"/>
        </authorList>
    </citation>
    <scope>IDENTIFICATION</scope>
</reference>
<dbReference type="AlphaFoldDB" id="A0A7E4VR73"/>
<dbReference type="PANTHER" id="PTHR42858:SF1">
    <property type="entry name" value="LD15494P"/>
    <property type="match status" value="1"/>
</dbReference>
<evidence type="ECO:0000313" key="2">
    <source>
        <dbReference type="Proteomes" id="UP000492821"/>
    </source>
</evidence>